<dbReference type="Proteomes" id="UP000678016">
    <property type="component" value="Chromosome"/>
</dbReference>
<evidence type="ECO:0000313" key="2">
    <source>
        <dbReference type="EMBL" id="QUX28472.1"/>
    </source>
</evidence>
<keyword evidence="3" id="KW-1185">Reference proteome</keyword>
<sequence length="252" mass="26885">MVDQKAPPGKQGLHGWKAAAAVFGCGTLAAFGVFGVLVTIAGLLLNTASTGVEDPEYSAGVEQTGEPREELEPGGLNICDDYLPRISDIDIAESISSEHSDDALDSDLGASDGRVVSGRCSFLVNPMYGNSTSWSFDFDYHVIVRDPSGDRDHLASDLLAQRVADAKGYFASVDSASEHPWSDISHSLYGMTSASVSRYVVVSQTRSAVYSVSFTGDKNSVEGGVVPEADFERQARDLVERLQGRLFLVIPG</sequence>
<name>A0ABX8C253_9ACTN</name>
<accession>A0ABX8C253</accession>
<keyword evidence="1" id="KW-0472">Membrane</keyword>
<keyword evidence="1" id="KW-1133">Transmembrane helix</keyword>
<protein>
    <recommendedName>
        <fullName evidence="4">DUF3558 domain-containing protein</fullName>
    </recommendedName>
</protein>
<feature type="transmembrane region" description="Helical" evidence="1">
    <location>
        <begin position="21"/>
        <end position="45"/>
    </location>
</feature>
<evidence type="ECO:0000313" key="3">
    <source>
        <dbReference type="Proteomes" id="UP000678016"/>
    </source>
</evidence>
<keyword evidence="1" id="KW-0812">Transmembrane</keyword>
<proteinExistence type="predicted"/>
<gene>
    <name evidence="2" type="ORF">KGD83_25100</name>
</gene>
<evidence type="ECO:0008006" key="4">
    <source>
        <dbReference type="Google" id="ProtNLM"/>
    </source>
</evidence>
<organism evidence="2 3">
    <name type="scientific">Nocardiopsis akebiae</name>
    <dbReference type="NCBI Taxonomy" id="2831968"/>
    <lineage>
        <taxon>Bacteria</taxon>
        <taxon>Bacillati</taxon>
        <taxon>Actinomycetota</taxon>
        <taxon>Actinomycetes</taxon>
        <taxon>Streptosporangiales</taxon>
        <taxon>Nocardiopsidaceae</taxon>
        <taxon>Nocardiopsis</taxon>
    </lineage>
</organism>
<dbReference type="EMBL" id="CP074132">
    <property type="protein sequence ID" value="QUX28472.1"/>
    <property type="molecule type" value="Genomic_DNA"/>
</dbReference>
<evidence type="ECO:0000256" key="1">
    <source>
        <dbReference type="SAM" id="Phobius"/>
    </source>
</evidence>
<reference evidence="3" key="1">
    <citation type="submission" date="2021-05" db="EMBL/GenBank/DDBJ databases">
        <title>Direct Submission.</title>
        <authorList>
            <person name="Li K."/>
            <person name="Gao J."/>
        </authorList>
    </citation>
    <scope>NUCLEOTIDE SEQUENCE [LARGE SCALE GENOMIC DNA]</scope>
    <source>
        <strain evidence="3">HDS12</strain>
    </source>
</reference>
<dbReference type="RefSeq" id="WP_212641454.1">
    <property type="nucleotide sequence ID" value="NZ_CP074132.1"/>
</dbReference>